<protein>
    <submittedName>
        <fullName evidence="1">Uncharacterized protein</fullName>
    </submittedName>
</protein>
<dbReference type="EMBL" id="MN739508">
    <property type="protein sequence ID" value="QHT09136.1"/>
    <property type="molecule type" value="Genomic_DNA"/>
</dbReference>
<proteinExistence type="predicted"/>
<sequence length="319" mass="38254">MKSELINNNNIIIDKFTYKSSDYYKKDIINNYIKLNNIINPNIIIKIKKTKKKELFDKLCNTINSYKRFNDINVIIKLQSYIRRYLLKIKIKLKGPGIYKPVNNEDDFYYSTNKSEIGFNYYFSYKDDSDNIWMFDIRSIYKLVRDSTKPLNPYTRNIIPDNVIKNIRKIIGYLKKNNIQITLEHENIELDIESKINDIIIKISSYGYNIEKNWIDRLNLYKLKKLYASFQDMWYYRIQLTPETRSMIINDQLFSNNYMFVNTLNDVLQIKTLLFNDVYKLINTTNNNYSSMTAMWCIISFGTVIKKCIDHNLWIQSII</sequence>
<evidence type="ECO:0000313" key="1">
    <source>
        <dbReference type="EMBL" id="QHT09136.1"/>
    </source>
</evidence>
<name>A0A6C0CWB5_9ZZZZ</name>
<reference evidence="1" key="1">
    <citation type="journal article" date="2020" name="Nature">
        <title>Giant virus diversity and host interactions through global metagenomics.</title>
        <authorList>
            <person name="Schulz F."/>
            <person name="Roux S."/>
            <person name="Paez-Espino D."/>
            <person name="Jungbluth S."/>
            <person name="Walsh D.A."/>
            <person name="Denef V.J."/>
            <person name="McMahon K.D."/>
            <person name="Konstantinidis K.T."/>
            <person name="Eloe-Fadrosh E.A."/>
            <person name="Kyrpides N.C."/>
            <person name="Woyke T."/>
        </authorList>
    </citation>
    <scope>NUCLEOTIDE SEQUENCE</scope>
    <source>
        <strain evidence="1">GVMAG-M-3300023110-24</strain>
    </source>
</reference>
<organism evidence="1">
    <name type="scientific">viral metagenome</name>
    <dbReference type="NCBI Taxonomy" id="1070528"/>
    <lineage>
        <taxon>unclassified sequences</taxon>
        <taxon>metagenomes</taxon>
        <taxon>organismal metagenomes</taxon>
    </lineage>
</organism>
<accession>A0A6C0CWB5</accession>
<dbReference type="AlphaFoldDB" id="A0A6C0CWB5"/>